<dbReference type="PROSITE" id="PS00754">
    <property type="entry name" value="NA_NEUROTRAN_SYMP_2"/>
    <property type="match status" value="1"/>
</dbReference>
<keyword evidence="6" id="KW-0029">Amino-acid transport</keyword>
<keyword evidence="15" id="KW-0479">Metal-binding</keyword>
<keyword evidence="7 16" id="KW-1133">Transmembrane helix</keyword>
<dbReference type="PRINTS" id="PR00176">
    <property type="entry name" value="NANEUSMPORT"/>
</dbReference>
<dbReference type="PROSITE" id="PS50267">
    <property type="entry name" value="NA_NEUROTRAN_SYMP_3"/>
    <property type="match status" value="1"/>
</dbReference>
<keyword evidence="11" id="KW-0325">Glycoprotein</keyword>
<dbReference type="GO" id="GO:0046872">
    <property type="term" value="F:metal ion binding"/>
    <property type="evidence" value="ECO:0007669"/>
    <property type="project" value="UniProtKB-KW"/>
</dbReference>
<evidence type="ECO:0000256" key="12">
    <source>
        <dbReference type="ARBA" id="ARBA00023201"/>
    </source>
</evidence>
<evidence type="ECO:0000256" key="1">
    <source>
        <dbReference type="ARBA" id="ARBA00004141"/>
    </source>
</evidence>
<organism evidence="17 18">
    <name type="scientific">Drosophila gunungcola</name>
    <name type="common">fruit fly</name>
    <dbReference type="NCBI Taxonomy" id="103775"/>
    <lineage>
        <taxon>Eukaryota</taxon>
        <taxon>Metazoa</taxon>
        <taxon>Ecdysozoa</taxon>
        <taxon>Arthropoda</taxon>
        <taxon>Hexapoda</taxon>
        <taxon>Insecta</taxon>
        <taxon>Pterygota</taxon>
        <taxon>Neoptera</taxon>
        <taxon>Endopterygota</taxon>
        <taxon>Diptera</taxon>
        <taxon>Brachycera</taxon>
        <taxon>Muscomorpha</taxon>
        <taxon>Ephydroidea</taxon>
        <taxon>Drosophilidae</taxon>
        <taxon>Drosophila</taxon>
        <taxon>Sophophora</taxon>
    </lineage>
</organism>
<feature type="transmembrane region" description="Helical" evidence="16">
    <location>
        <begin position="82"/>
        <end position="101"/>
    </location>
</feature>
<dbReference type="EMBL" id="JAMKOV010000263">
    <property type="protein sequence ID" value="KAI8033027.1"/>
    <property type="molecule type" value="Genomic_DNA"/>
</dbReference>
<gene>
    <name evidence="17" type="ORF">M5D96_014219</name>
</gene>
<proteinExistence type="inferred from homology"/>
<keyword evidence="12" id="KW-0739">Sodium transport</keyword>
<evidence type="ECO:0000256" key="6">
    <source>
        <dbReference type="ARBA" id="ARBA00022970"/>
    </source>
</evidence>
<keyword evidence="5" id="KW-0769">Symport</keyword>
<dbReference type="PANTHER" id="PTHR11616:SF321">
    <property type="entry name" value="SODIUM-DEPENDENT NUTRIENT AMINO ACID TRANSPORTER 1-RELATED"/>
    <property type="match status" value="1"/>
</dbReference>
<name>A0A9P9Y9T0_9MUSC</name>
<comment type="caution">
    <text evidence="17">The sequence shown here is derived from an EMBL/GenBank/DDBJ whole genome shotgun (WGS) entry which is preliminary data.</text>
</comment>
<comment type="similarity">
    <text evidence="2">Belongs to the sodium:neurotransmitter symporter (SNF) (TC 2.A.22) family.</text>
</comment>
<evidence type="ECO:0000256" key="8">
    <source>
        <dbReference type="ARBA" id="ARBA00023053"/>
    </source>
</evidence>
<keyword evidence="18" id="KW-1185">Reference proteome</keyword>
<reference evidence="17" key="1">
    <citation type="journal article" date="2023" name="Genome Biol. Evol.">
        <title>Long-read-based Genome Assembly of Drosophila gunungcola Reveals Fewer Chemosensory Genes in Flower-breeding Species.</title>
        <authorList>
            <person name="Negi A."/>
            <person name="Liao B.Y."/>
            <person name="Yeh S.D."/>
        </authorList>
    </citation>
    <scope>NUCLEOTIDE SEQUENCE</scope>
    <source>
        <strain evidence="17">Sukarami</strain>
    </source>
</reference>
<evidence type="ECO:0000256" key="9">
    <source>
        <dbReference type="ARBA" id="ARBA00023065"/>
    </source>
</evidence>
<dbReference type="AlphaFoldDB" id="A0A9P9Y9T0"/>
<dbReference type="InterPro" id="IPR000175">
    <property type="entry name" value="Na/ntran_symport"/>
</dbReference>
<evidence type="ECO:0000256" key="3">
    <source>
        <dbReference type="ARBA" id="ARBA00022448"/>
    </source>
</evidence>
<dbReference type="GO" id="GO:0089718">
    <property type="term" value="P:amino acid import across plasma membrane"/>
    <property type="evidence" value="ECO:0007669"/>
    <property type="project" value="TreeGrafter"/>
</dbReference>
<keyword evidence="8 15" id="KW-0915">Sodium</keyword>
<evidence type="ECO:0000256" key="13">
    <source>
        <dbReference type="ARBA" id="ARBA00037785"/>
    </source>
</evidence>
<evidence type="ECO:0000256" key="2">
    <source>
        <dbReference type="ARBA" id="ARBA00006459"/>
    </source>
</evidence>
<protein>
    <recommendedName>
        <fullName evidence="14">Sodium-dependent nutrient amino acid transporter 1</fullName>
    </recommendedName>
</protein>
<dbReference type="InterPro" id="IPR037272">
    <property type="entry name" value="SNS_sf"/>
</dbReference>
<dbReference type="SUPFAM" id="SSF161070">
    <property type="entry name" value="SNF-like"/>
    <property type="match status" value="1"/>
</dbReference>
<dbReference type="GO" id="GO:0015179">
    <property type="term" value="F:L-amino acid transmembrane transporter activity"/>
    <property type="evidence" value="ECO:0007669"/>
    <property type="project" value="TreeGrafter"/>
</dbReference>
<evidence type="ECO:0000256" key="11">
    <source>
        <dbReference type="ARBA" id="ARBA00023180"/>
    </source>
</evidence>
<evidence type="ECO:0000313" key="17">
    <source>
        <dbReference type="EMBL" id="KAI8033027.1"/>
    </source>
</evidence>
<evidence type="ECO:0000256" key="15">
    <source>
        <dbReference type="PIRSR" id="PIRSR600175-1"/>
    </source>
</evidence>
<evidence type="ECO:0000256" key="16">
    <source>
        <dbReference type="SAM" id="Phobius"/>
    </source>
</evidence>
<keyword evidence="3" id="KW-0813">Transport</keyword>
<feature type="binding site" evidence="15">
    <location>
        <position position="17"/>
    </location>
    <ligand>
        <name>Na(+)</name>
        <dbReference type="ChEBI" id="CHEBI:29101"/>
        <label>1</label>
    </ligand>
</feature>
<dbReference type="Proteomes" id="UP001059596">
    <property type="component" value="Unassembled WGS sequence"/>
</dbReference>
<comment type="function">
    <text evidence="13">Unusual broad substrate spectrum amino acid:sodium cotransporter that promotes absorption of the D isomers of essential amino acids. Neutral amino acids are the preferred substrates, especially methionine and phenylalanine.</text>
</comment>
<keyword evidence="10 16" id="KW-0472">Membrane</keyword>
<evidence type="ECO:0000313" key="18">
    <source>
        <dbReference type="Proteomes" id="UP001059596"/>
    </source>
</evidence>
<sequence length="185" mass="20251">GVEFLFSCIAFSVGLGNVWRFSFIALEIGGGAFLIPYVILLLLGRPVYYLEVIIGQYSGRGCIKAFDMVAIMKDRLAQGAQAKLLIFYYACVMALTIRYLVASFSEVLPWTYCLVEWGSSCMATGDTNDTSIGRTKVLREPETLEDNGLGTPSWDLVLFLIAIGTILSKGTRSSGKASYILALFP</sequence>
<evidence type="ECO:0000256" key="10">
    <source>
        <dbReference type="ARBA" id="ARBA00023136"/>
    </source>
</evidence>
<feature type="binding site" evidence="15">
    <location>
        <position position="13"/>
    </location>
    <ligand>
        <name>Na(+)</name>
        <dbReference type="ChEBI" id="CHEBI:29101"/>
        <label>1</label>
    </ligand>
</feature>
<comment type="subcellular location">
    <subcellularLocation>
        <location evidence="1">Membrane</location>
        <topology evidence="1">Multi-pass membrane protein</topology>
    </subcellularLocation>
</comment>
<evidence type="ECO:0000256" key="7">
    <source>
        <dbReference type="ARBA" id="ARBA00022989"/>
    </source>
</evidence>
<feature type="non-terminal residue" evidence="17">
    <location>
        <position position="1"/>
    </location>
</feature>
<evidence type="ECO:0000256" key="14">
    <source>
        <dbReference type="ARBA" id="ARBA00040215"/>
    </source>
</evidence>
<dbReference type="GO" id="GO:0005283">
    <property type="term" value="F:amino acid:sodium symporter activity"/>
    <property type="evidence" value="ECO:0007669"/>
    <property type="project" value="TreeGrafter"/>
</dbReference>
<dbReference type="Pfam" id="PF00209">
    <property type="entry name" value="SNF"/>
    <property type="match status" value="1"/>
</dbReference>
<dbReference type="GO" id="GO:0005886">
    <property type="term" value="C:plasma membrane"/>
    <property type="evidence" value="ECO:0007669"/>
    <property type="project" value="TreeGrafter"/>
</dbReference>
<feature type="transmembrane region" description="Helical" evidence="16">
    <location>
        <begin position="21"/>
        <end position="43"/>
    </location>
</feature>
<keyword evidence="9" id="KW-0406">Ion transport</keyword>
<dbReference type="PANTHER" id="PTHR11616">
    <property type="entry name" value="SODIUM/CHLORIDE DEPENDENT TRANSPORTER"/>
    <property type="match status" value="1"/>
</dbReference>
<evidence type="ECO:0000256" key="4">
    <source>
        <dbReference type="ARBA" id="ARBA00022692"/>
    </source>
</evidence>
<evidence type="ECO:0000256" key="5">
    <source>
        <dbReference type="ARBA" id="ARBA00022847"/>
    </source>
</evidence>
<keyword evidence="4 16" id="KW-0812">Transmembrane</keyword>
<accession>A0A9P9Y9T0</accession>